<dbReference type="InterPro" id="IPR019734">
    <property type="entry name" value="TPR_rpt"/>
</dbReference>
<dbReference type="PANTHER" id="PTHR10098:SF112">
    <property type="entry name" value="SLR0380 PROTEIN"/>
    <property type="match status" value="1"/>
</dbReference>
<dbReference type="Pfam" id="PF13424">
    <property type="entry name" value="TPR_12"/>
    <property type="match status" value="1"/>
</dbReference>
<organism evidence="2 3">
    <name type="scientific">Microseira wollei NIES-4236</name>
    <dbReference type="NCBI Taxonomy" id="2530354"/>
    <lineage>
        <taxon>Bacteria</taxon>
        <taxon>Bacillati</taxon>
        <taxon>Cyanobacteriota</taxon>
        <taxon>Cyanophyceae</taxon>
        <taxon>Oscillatoriophycideae</taxon>
        <taxon>Aerosakkonematales</taxon>
        <taxon>Aerosakkonemataceae</taxon>
        <taxon>Microseira</taxon>
    </lineage>
</organism>
<name>A0AAV3XBD5_9CYAN</name>
<evidence type="ECO:0000313" key="2">
    <source>
        <dbReference type="EMBL" id="GET37946.1"/>
    </source>
</evidence>
<dbReference type="SUPFAM" id="SSF48452">
    <property type="entry name" value="TPR-like"/>
    <property type="match status" value="2"/>
</dbReference>
<evidence type="ECO:0000259" key="1">
    <source>
        <dbReference type="Pfam" id="PF12770"/>
    </source>
</evidence>
<dbReference type="InterPro" id="IPR011990">
    <property type="entry name" value="TPR-like_helical_dom_sf"/>
</dbReference>
<dbReference type="RefSeq" id="WP_226580276.1">
    <property type="nucleotide sequence ID" value="NZ_BLAY01000036.1"/>
</dbReference>
<dbReference type="PANTHER" id="PTHR10098">
    <property type="entry name" value="RAPSYN-RELATED"/>
    <property type="match status" value="1"/>
</dbReference>
<dbReference type="Pfam" id="PF12770">
    <property type="entry name" value="CHAT"/>
    <property type="match status" value="1"/>
</dbReference>
<proteinExistence type="predicted"/>
<evidence type="ECO:0000313" key="3">
    <source>
        <dbReference type="Proteomes" id="UP001050975"/>
    </source>
</evidence>
<sequence length="895" mass="99187">MERRSQSGKGKYNQSLKISSLSRFFRRSRWLFILSLLFILSMTAPSVVAQVSKTTATIAQVQPGKNSYESGNFAQAIRELQTAVADFAAIGDKLSQAVALRNLSLVYQQIGQWQDAEAAIAQSLSLLQTQPKNNTQLKLLAEAIDVQARLYRETGRGADAVENWQKATNLYQQINDATGIAQSQINKASALQDLGFYPRACNILREVLGLSSSSTPELKRQQCNISESEFKILKALPVTAINVWGLRSLGDVLHALGELAQSQIVLQQSLEAAQQLQLPQEIAATQLSLGNNAIALAVKNAQQPTLRTQFTQEALTAYKAAENSPSPFGQLPARLNQLSVLVETGKTAEALTLWQSQKQAVMRLPPTRTGVYAQLNFARSLLKLAELDGNPDYRAIGEILTAALEQAKALGDAKFQAYILGSWGKLYALQQQWIPAANVTNFALTLVAPLTTPDIAYQLFWQLGRINRAQGEVENAIANYTQATKILSSLPRDLVTINPDVQFSFRESVEPVYRELVSLLLQPNAKQENIKQARQTIESLQLAELDNFFQDACAQAQPKQIDEVDPTAAVFYPIILSDRLEVIVSLPNQPLRHYATKKSQSELEQIFIDTRTSLRRTAFEQERLPLAQKLYDWLIRPAESDLAQNNIKTLVFVLDGALRNLPMAALYDGQQYLVQKYNIALTPGLQLLETLPLTREQLRALTTALSEGRQGFPPLPAAATEVQQISSEVPARVLLNQQFTRPNLQQLIRAVPYPVLHLATHGQFSSNADDTFILSWDDRINVKQLDGLLRVREPGQRPIELFVLSACETAAGDNRAALGLAGIAIRSGARSTLATLWQVNDESTAIFMAQFYKELANKGVNKAQALRNAQVALLSQSQYQNPYFWAPFVLVGNWQ</sequence>
<feature type="domain" description="CHAT" evidence="1">
    <location>
        <begin position="625"/>
        <end position="893"/>
    </location>
</feature>
<gene>
    <name evidence="2" type="ORF">MiSe_27000</name>
</gene>
<accession>A0AAV3XBD5</accession>
<dbReference type="EMBL" id="BLAY01000036">
    <property type="protein sequence ID" value="GET37946.1"/>
    <property type="molecule type" value="Genomic_DNA"/>
</dbReference>
<reference evidence="2" key="1">
    <citation type="submission" date="2019-10" db="EMBL/GenBank/DDBJ databases">
        <title>Draft genome sequece of Microseira wollei NIES-4236.</title>
        <authorList>
            <person name="Yamaguchi H."/>
            <person name="Suzuki S."/>
            <person name="Kawachi M."/>
        </authorList>
    </citation>
    <scope>NUCLEOTIDE SEQUENCE</scope>
    <source>
        <strain evidence="2">NIES-4236</strain>
    </source>
</reference>
<dbReference type="Proteomes" id="UP001050975">
    <property type="component" value="Unassembled WGS sequence"/>
</dbReference>
<keyword evidence="3" id="KW-1185">Reference proteome</keyword>
<dbReference type="InterPro" id="IPR024983">
    <property type="entry name" value="CHAT_dom"/>
</dbReference>
<dbReference type="AlphaFoldDB" id="A0AAV3XBD5"/>
<protein>
    <submittedName>
        <fullName evidence="2">TPR repeat protein</fullName>
    </submittedName>
</protein>
<dbReference type="SMART" id="SM00028">
    <property type="entry name" value="TPR"/>
    <property type="match status" value="5"/>
</dbReference>
<dbReference type="Gene3D" id="1.25.40.10">
    <property type="entry name" value="Tetratricopeptide repeat domain"/>
    <property type="match status" value="2"/>
</dbReference>
<comment type="caution">
    <text evidence="2">The sequence shown here is derived from an EMBL/GenBank/DDBJ whole genome shotgun (WGS) entry which is preliminary data.</text>
</comment>